<gene>
    <name evidence="1" type="ORF">BTO28_08690</name>
</gene>
<organism evidence="1 2">
    <name type="scientific">Domibacillus epiphyticus</name>
    <dbReference type="NCBI Taxonomy" id="1714355"/>
    <lineage>
        <taxon>Bacteria</taxon>
        <taxon>Bacillati</taxon>
        <taxon>Bacillota</taxon>
        <taxon>Bacilli</taxon>
        <taxon>Bacillales</taxon>
        <taxon>Bacillaceae</taxon>
        <taxon>Domibacillus</taxon>
    </lineage>
</organism>
<proteinExistence type="predicted"/>
<evidence type="ECO:0000313" key="2">
    <source>
        <dbReference type="Proteomes" id="UP000188613"/>
    </source>
</evidence>
<accession>A0A1V2A862</accession>
<keyword evidence="2" id="KW-1185">Reference proteome</keyword>
<dbReference type="EMBL" id="MSFI01000012">
    <property type="protein sequence ID" value="OMP67052.1"/>
    <property type="molecule type" value="Genomic_DNA"/>
</dbReference>
<evidence type="ECO:0000313" key="1">
    <source>
        <dbReference type="EMBL" id="OMP67052.1"/>
    </source>
</evidence>
<name>A0A1V2A862_9BACI</name>
<protein>
    <submittedName>
        <fullName evidence="1">Uncharacterized protein</fullName>
    </submittedName>
</protein>
<dbReference type="Proteomes" id="UP000188613">
    <property type="component" value="Unassembled WGS sequence"/>
</dbReference>
<comment type="caution">
    <text evidence="1">The sequence shown here is derived from an EMBL/GenBank/DDBJ whole genome shotgun (WGS) entry which is preliminary data.</text>
</comment>
<dbReference type="AlphaFoldDB" id="A0A1V2A862"/>
<dbReference type="STRING" id="1714355.BTO28_08690"/>
<reference evidence="1 2" key="1">
    <citation type="submission" date="2016-12" db="EMBL/GenBank/DDBJ databases">
        <title>Domibacillus sp. SAB 38T whole genome sequencing.</title>
        <authorList>
            <person name="Verma A."/>
            <person name="Ojha A.K."/>
            <person name="Krishnamurthi S."/>
        </authorList>
    </citation>
    <scope>NUCLEOTIDE SEQUENCE [LARGE SCALE GENOMIC DNA]</scope>
    <source>
        <strain evidence="1 2">SAB 38</strain>
    </source>
</reference>
<sequence length="65" mass="7191">MCNTCGGTHRVTYKNSFGAYIFQACPSCGPVPEHIRKAKREALNKRLEDARKRFGMDEKTGGDAA</sequence>
<dbReference type="RefSeq" id="WP_076765318.1">
    <property type="nucleotide sequence ID" value="NZ_MSFI01000012.1"/>
</dbReference>